<feature type="region of interest" description="Disordered" evidence="1">
    <location>
        <begin position="84"/>
        <end position="107"/>
    </location>
</feature>
<dbReference type="AlphaFoldDB" id="A0A0P7UMR1"/>
<dbReference type="EMBL" id="JARO02001337">
    <property type="protein sequence ID" value="KPP75764.1"/>
    <property type="molecule type" value="Genomic_DNA"/>
</dbReference>
<protein>
    <submittedName>
        <fullName evidence="2">Uncharacterized protein</fullName>
    </submittedName>
</protein>
<reference evidence="2 3" key="1">
    <citation type="submission" date="2015-08" db="EMBL/GenBank/DDBJ databases">
        <title>The genome of the Asian arowana (Scleropages formosus).</title>
        <authorList>
            <person name="Tan M.H."/>
            <person name="Gan H.M."/>
            <person name="Croft L.J."/>
            <person name="Austin C.M."/>
        </authorList>
    </citation>
    <scope>NUCLEOTIDE SEQUENCE [LARGE SCALE GENOMIC DNA]</scope>
    <source>
        <strain evidence="2">Aro1</strain>
    </source>
</reference>
<gene>
    <name evidence="2" type="ORF">Z043_104967</name>
</gene>
<organism evidence="2 3">
    <name type="scientific">Scleropages formosus</name>
    <name type="common">Asian bonytongue</name>
    <name type="synonym">Osteoglossum formosum</name>
    <dbReference type="NCBI Taxonomy" id="113540"/>
    <lineage>
        <taxon>Eukaryota</taxon>
        <taxon>Metazoa</taxon>
        <taxon>Chordata</taxon>
        <taxon>Craniata</taxon>
        <taxon>Vertebrata</taxon>
        <taxon>Euteleostomi</taxon>
        <taxon>Actinopterygii</taxon>
        <taxon>Neopterygii</taxon>
        <taxon>Teleostei</taxon>
        <taxon>Osteoglossocephala</taxon>
        <taxon>Osteoglossomorpha</taxon>
        <taxon>Osteoglossiformes</taxon>
        <taxon>Osteoglossidae</taxon>
        <taxon>Scleropages</taxon>
    </lineage>
</organism>
<dbReference type="InterPro" id="IPR036859">
    <property type="entry name" value="CAP-Gly_dom_sf"/>
</dbReference>
<feature type="compositionally biased region" description="Polar residues" evidence="1">
    <location>
        <begin position="152"/>
        <end position="162"/>
    </location>
</feature>
<proteinExistence type="predicted"/>
<comment type="caution">
    <text evidence="2">The sequence shown here is derived from an EMBL/GenBank/DDBJ whole genome shotgun (WGS) entry which is preliminary data.</text>
</comment>
<accession>A0A0P7UMR1</accession>
<feature type="region of interest" description="Disordered" evidence="1">
    <location>
        <begin position="132"/>
        <end position="164"/>
    </location>
</feature>
<evidence type="ECO:0000256" key="1">
    <source>
        <dbReference type="SAM" id="MobiDB-lite"/>
    </source>
</evidence>
<dbReference type="Proteomes" id="UP000034805">
    <property type="component" value="Unassembled WGS sequence"/>
</dbReference>
<evidence type="ECO:0000313" key="2">
    <source>
        <dbReference type="EMBL" id="KPP75764.1"/>
    </source>
</evidence>
<evidence type="ECO:0000313" key="3">
    <source>
        <dbReference type="Proteomes" id="UP000034805"/>
    </source>
</evidence>
<dbReference type="Gene3D" id="2.30.30.190">
    <property type="entry name" value="CAP Gly-rich-like domain"/>
    <property type="match status" value="1"/>
</dbReference>
<feature type="non-terminal residue" evidence="2">
    <location>
        <position position="276"/>
    </location>
</feature>
<name>A0A0P7UMR1_SCLFO</name>
<sequence>MNEGKEISFSGPVPSVPVSPLKEGFTELAADILSVTLPPSDLSQAVTAVMVTASAEQIPALILDAISSPKSYSSKDMPAEIALTEDRGSSESPNPAPQKHASCSKGHVASDKDPFQCFLLFVSIPVNLTGHGTLPQTDRPARLPRAAGPPHTATSQLTSILQKRSKHRLKMNDRVVLNSKQKGVVRFIGPLENSTTDKTTHYPNSCECGAESPEGGTYLTKFWKAKPSVHCSVKEAPCRTVVKWPSLSRSCMLFSRHACFSWVQILITFKSCQLQH</sequence>